<dbReference type="PROSITE" id="PS51379">
    <property type="entry name" value="4FE4S_FER_2"/>
    <property type="match status" value="2"/>
</dbReference>
<keyword evidence="3" id="KW-0408">Iron</keyword>
<protein>
    <submittedName>
        <fullName evidence="6">4Fe-4S ferredoxin iron-sulfur binding domain protein</fullName>
    </submittedName>
</protein>
<keyword evidence="2" id="KW-0479">Metal-binding</keyword>
<gene>
    <name evidence="6" type="ORF">Dthio_PD1117</name>
</gene>
<evidence type="ECO:0000256" key="4">
    <source>
        <dbReference type="ARBA" id="ARBA00023014"/>
    </source>
</evidence>
<dbReference type="OrthoDB" id="9803397at2"/>
<name>D6SSW2_9BACT</name>
<dbReference type="PROSITE" id="PS00198">
    <property type="entry name" value="4FE4S_FER_1"/>
    <property type="match status" value="2"/>
</dbReference>
<dbReference type="EMBL" id="ACJN02000003">
    <property type="protein sequence ID" value="EFI33778.1"/>
    <property type="molecule type" value="Genomic_DNA"/>
</dbReference>
<accession>D6SSW2</accession>
<dbReference type="Proteomes" id="UP000005496">
    <property type="component" value="Unassembled WGS sequence"/>
</dbReference>
<dbReference type="InterPro" id="IPR050572">
    <property type="entry name" value="Fe-S_Ferredoxin"/>
</dbReference>
<dbReference type="Gene3D" id="3.30.70.20">
    <property type="match status" value="1"/>
</dbReference>
<keyword evidence="1" id="KW-0004">4Fe-4S</keyword>
<evidence type="ECO:0000259" key="5">
    <source>
        <dbReference type="PROSITE" id="PS51379"/>
    </source>
</evidence>
<comment type="caution">
    <text evidence="6">The sequence shown here is derived from an EMBL/GenBank/DDBJ whole genome shotgun (WGS) entry which is preliminary data.</text>
</comment>
<reference evidence="6" key="1">
    <citation type="submission" date="2010-05" db="EMBL/GenBank/DDBJ databases">
        <title>The draft genome of Desulfonatronospira thiodismutans ASO3-1.</title>
        <authorList>
            <consortium name="US DOE Joint Genome Institute (JGI-PGF)"/>
            <person name="Lucas S."/>
            <person name="Copeland A."/>
            <person name="Lapidus A."/>
            <person name="Cheng J.-F."/>
            <person name="Bruce D."/>
            <person name="Goodwin L."/>
            <person name="Pitluck S."/>
            <person name="Chertkov O."/>
            <person name="Brettin T."/>
            <person name="Detter J.C."/>
            <person name="Han C."/>
            <person name="Land M.L."/>
            <person name="Hauser L."/>
            <person name="Kyrpides N."/>
            <person name="Mikhailova N."/>
            <person name="Muyzer G."/>
            <person name="Woyke T."/>
        </authorList>
    </citation>
    <scope>NUCLEOTIDE SEQUENCE [LARGE SCALE GENOMIC DNA]</scope>
    <source>
        <strain evidence="6">ASO3-1</strain>
    </source>
</reference>
<dbReference type="GO" id="GO:0046872">
    <property type="term" value="F:metal ion binding"/>
    <property type="evidence" value="ECO:0007669"/>
    <property type="project" value="UniProtKB-KW"/>
</dbReference>
<dbReference type="SUPFAM" id="SSF54862">
    <property type="entry name" value="4Fe-4S ferredoxins"/>
    <property type="match status" value="1"/>
</dbReference>
<feature type="domain" description="4Fe-4S ferredoxin-type" evidence="5">
    <location>
        <begin position="8"/>
        <end position="37"/>
    </location>
</feature>
<evidence type="ECO:0000313" key="6">
    <source>
        <dbReference type="EMBL" id="EFI33778.1"/>
    </source>
</evidence>
<dbReference type="RefSeq" id="WP_008871127.1">
    <property type="nucleotide sequence ID" value="NZ_ACJN02000003.1"/>
</dbReference>
<feature type="domain" description="4Fe-4S ferredoxin-type" evidence="5">
    <location>
        <begin position="38"/>
        <end position="68"/>
    </location>
</feature>
<dbReference type="InterPro" id="IPR017900">
    <property type="entry name" value="4Fe4S_Fe_S_CS"/>
</dbReference>
<evidence type="ECO:0000256" key="3">
    <source>
        <dbReference type="ARBA" id="ARBA00023004"/>
    </source>
</evidence>
<dbReference type="GO" id="GO:0051539">
    <property type="term" value="F:4 iron, 4 sulfur cluster binding"/>
    <property type="evidence" value="ECO:0007669"/>
    <property type="project" value="UniProtKB-KW"/>
</dbReference>
<evidence type="ECO:0000256" key="1">
    <source>
        <dbReference type="ARBA" id="ARBA00022485"/>
    </source>
</evidence>
<keyword evidence="4" id="KW-0411">Iron-sulfur</keyword>
<dbReference type="Pfam" id="PF13237">
    <property type="entry name" value="Fer4_10"/>
    <property type="match status" value="1"/>
</dbReference>
<sequence>MTRKKGESKVKVFLDWCKGCGICAAFCPNKVLSVDKQGKVRVDREDDCINCGFCEIHCPDFAIMVYPKDERTPFEANIDDVAPATREELHRIRNSNST</sequence>
<evidence type="ECO:0000313" key="7">
    <source>
        <dbReference type="Proteomes" id="UP000005496"/>
    </source>
</evidence>
<dbReference type="eggNOG" id="COG1146">
    <property type="taxonomic scope" value="Bacteria"/>
</dbReference>
<dbReference type="AlphaFoldDB" id="D6SSW2"/>
<proteinExistence type="predicted"/>
<evidence type="ECO:0000256" key="2">
    <source>
        <dbReference type="ARBA" id="ARBA00022723"/>
    </source>
</evidence>
<keyword evidence="7" id="KW-1185">Reference proteome</keyword>
<organism evidence="6 7">
    <name type="scientific">Desulfonatronospira thiodismutans ASO3-1</name>
    <dbReference type="NCBI Taxonomy" id="555779"/>
    <lineage>
        <taxon>Bacteria</taxon>
        <taxon>Pseudomonadati</taxon>
        <taxon>Thermodesulfobacteriota</taxon>
        <taxon>Desulfovibrionia</taxon>
        <taxon>Desulfovibrionales</taxon>
        <taxon>Desulfonatronovibrionaceae</taxon>
        <taxon>Desulfonatronospira</taxon>
    </lineage>
</organism>
<dbReference type="InterPro" id="IPR017896">
    <property type="entry name" value="4Fe4S_Fe-S-bd"/>
</dbReference>
<dbReference type="PANTHER" id="PTHR43687">
    <property type="entry name" value="ADENYLYLSULFATE REDUCTASE, BETA SUBUNIT"/>
    <property type="match status" value="1"/>
</dbReference>
<dbReference type="PANTHER" id="PTHR43687:SF4">
    <property type="entry name" value="BLR5484 PROTEIN"/>
    <property type="match status" value="1"/>
</dbReference>